<dbReference type="EMBL" id="CM032190">
    <property type="protein sequence ID" value="KAG7086824.1"/>
    <property type="molecule type" value="Genomic_DNA"/>
</dbReference>
<gene>
    <name evidence="1" type="ORF">E1B28_002745</name>
</gene>
<name>A0A9P7UP93_9AGAR</name>
<reference evidence="1" key="1">
    <citation type="journal article" date="2021" name="Genome Biol. Evol.">
        <title>The assembled and annotated genome of the fairy-ring fungus Marasmius oreades.</title>
        <authorList>
            <person name="Hiltunen M."/>
            <person name="Ament-Velasquez S.L."/>
            <person name="Johannesson H."/>
        </authorList>
    </citation>
    <scope>NUCLEOTIDE SEQUENCE</scope>
    <source>
        <strain evidence="1">03SP1</strain>
    </source>
</reference>
<organism evidence="1 2">
    <name type="scientific">Marasmius oreades</name>
    <name type="common">fairy-ring Marasmius</name>
    <dbReference type="NCBI Taxonomy" id="181124"/>
    <lineage>
        <taxon>Eukaryota</taxon>
        <taxon>Fungi</taxon>
        <taxon>Dikarya</taxon>
        <taxon>Basidiomycota</taxon>
        <taxon>Agaricomycotina</taxon>
        <taxon>Agaricomycetes</taxon>
        <taxon>Agaricomycetidae</taxon>
        <taxon>Agaricales</taxon>
        <taxon>Marasmiineae</taxon>
        <taxon>Marasmiaceae</taxon>
        <taxon>Marasmius</taxon>
    </lineage>
</organism>
<dbReference type="InterPro" id="IPR032675">
    <property type="entry name" value="LRR_dom_sf"/>
</dbReference>
<dbReference type="OrthoDB" id="3070253at2759"/>
<dbReference type="Proteomes" id="UP001049176">
    <property type="component" value="Chromosome 10"/>
</dbReference>
<dbReference type="RefSeq" id="XP_043003295.1">
    <property type="nucleotide sequence ID" value="XM_043159690.1"/>
</dbReference>
<comment type="caution">
    <text evidence="1">The sequence shown here is derived from an EMBL/GenBank/DDBJ whole genome shotgun (WGS) entry which is preliminary data.</text>
</comment>
<evidence type="ECO:0000313" key="2">
    <source>
        <dbReference type="Proteomes" id="UP001049176"/>
    </source>
</evidence>
<dbReference type="GeneID" id="66071821"/>
<sequence>MLPLELIIQALSFFDSHDDYETLKSCALVHSSWAPIAQANLFRHLILKFNSPRHEDYFEISTQATIAYNLLIEYISHNPRLATYIQQVSLHHFESFGRTHLMFLAQKEQEERTAIRNLLLELTSVKTLRLLRFGVVDGFHDVLIHLFRLPTLTRFEVTFARYASTADLLLVLFNATNLKDISMVNIGFDGRVLPSAQDSSLIAAPQSIHLNSLHFSLCPLDHIIPFFSEPHCPLDFSSLRTLRLHRAKLFDYDTTAQLLSLVGQSLHHLELHGPDRVSEDKDNVHLGYTPNLQSLTLLNLRQTLTYNPIAWIQSLFPVSIAEESPITPYLRVVTFAVVADTPNSILRAVGPAPWSTWKTVDALFSSNISPQLQFPCLQQARMIVSTPSEVLDPKLVCIVEDQFPELMKEGKLALETTCWEVATTKAVMRLSAPVP</sequence>
<keyword evidence="2" id="KW-1185">Reference proteome</keyword>
<protein>
    <recommendedName>
        <fullName evidence="3">F-box domain-containing protein</fullName>
    </recommendedName>
</protein>
<dbReference type="KEGG" id="more:E1B28_002745"/>
<evidence type="ECO:0008006" key="3">
    <source>
        <dbReference type="Google" id="ProtNLM"/>
    </source>
</evidence>
<dbReference type="Gene3D" id="3.80.10.10">
    <property type="entry name" value="Ribonuclease Inhibitor"/>
    <property type="match status" value="1"/>
</dbReference>
<evidence type="ECO:0000313" key="1">
    <source>
        <dbReference type="EMBL" id="KAG7086824.1"/>
    </source>
</evidence>
<dbReference type="SUPFAM" id="SSF52047">
    <property type="entry name" value="RNI-like"/>
    <property type="match status" value="1"/>
</dbReference>
<dbReference type="AlphaFoldDB" id="A0A9P7UP93"/>
<accession>A0A9P7UP93</accession>
<proteinExistence type="predicted"/>